<dbReference type="RefSeq" id="WP_271434627.1">
    <property type="nucleotide sequence ID" value="NZ_CP073355.1"/>
</dbReference>
<dbReference type="CDD" id="cd04882">
    <property type="entry name" value="ACT_Bt0572_2"/>
    <property type="match status" value="1"/>
</dbReference>
<dbReference type="InterPro" id="IPR045865">
    <property type="entry name" value="ACT-like_dom_sf"/>
</dbReference>
<dbReference type="InterPro" id="IPR002912">
    <property type="entry name" value="ACT_dom"/>
</dbReference>
<dbReference type="PANTHER" id="PTHR40099">
    <property type="entry name" value="ACETOLACTATE SYNTHASE, SMALL SUBUNIT"/>
    <property type="match status" value="1"/>
</dbReference>
<name>A0AAX3BB25_9SPIR</name>
<accession>A0AAX3BB25</accession>
<dbReference type="SUPFAM" id="SSF55021">
    <property type="entry name" value="ACT-like"/>
    <property type="match status" value="2"/>
</dbReference>
<sequence>MVRQISVFLENKEGRLYEVTKFLASEGVDLRALSVADTKDFGVLRLIVDKPDKALNALKTAGYSVRFTEVVAVSLPDRPGELANILGILHENKVNIEYMYTLVSCFENEVVLILRFEAPEAVEKLLRKHGVKVVGEKDIVK</sequence>
<protein>
    <submittedName>
        <fullName evidence="2">Amino acid-binding protein</fullName>
    </submittedName>
</protein>
<dbReference type="Pfam" id="PF19571">
    <property type="entry name" value="ACT_8"/>
    <property type="match status" value="1"/>
</dbReference>
<evidence type="ECO:0000313" key="3">
    <source>
        <dbReference type="Proteomes" id="UP001056539"/>
    </source>
</evidence>
<evidence type="ECO:0000313" key="2">
    <source>
        <dbReference type="EMBL" id="URA09497.1"/>
    </source>
</evidence>
<reference evidence="2" key="1">
    <citation type="submission" date="2021-04" db="EMBL/GenBank/DDBJ databases">
        <authorList>
            <person name="Postec A."/>
        </authorList>
    </citation>
    <scope>NUCLEOTIDE SEQUENCE</scope>
    <source>
        <strain evidence="2">F1F22</strain>
    </source>
</reference>
<dbReference type="KEGG" id="taqu:KDW03_08350"/>
<proteinExistence type="predicted"/>
<dbReference type="PROSITE" id="PS51671">
    <property type="entry name" value="ACT"/>
    <property type="match status" value="1"/>
</dbReference>
<evidence type="ECO:0000259" key="1">
    <source>
        <dbReference type="PROSITE" id="PS51671"/>
    </source>
</evidence>
<feature type="domain" description="ACT" evidence="1">
    <location>
        <begin position="70"/>
        <end position="141"/>
    </location>
</feature>
<dbReference type="AlphaFoldDB" id="A0AAX3BB25"/>
<reference evidence="2" key="2">
    <citation type="submission" date="2022-06" db="EMBL/GenBank/DDBJ databases">
        <title>Thermospira aquatica gen. nov., sp. nov.</title>
        <authorList>
            <person name="Ben Ali Gam Z."/>
            <person name="Labat M."/>
        </authorList>
    </citation>
    <scope>NUCLEOTIDE SEQUENCE</scope>
    <source>
        <strain evidence="2">F1F22</strain>
    </source>
</reference>
<dbReference type="Gene3D" id="3.30.2130.10">
    <property type="entry name" value="VC0802-like"/>
    <property type="match status" value="1"/>
</dbReference>
<dbReference type="CDD" id="cd04908">
    <property type="entry name" value="ACT_Bt0572_1"/>
    <property type="match status" value="1"/>
</dbReference>
<dbReference type="InterPro" id="IPR045739">
    <property type="entry name" value="ACT_dom_pair"/>
</dbReference>
<gene>
    <name evidence="2" type="ORF">KDW03_08350</name>
</gene>
<dbReference type="Proteomes" id="UP001056539">
    <property type="component" value="Chromosome"/>
</dbReference>
<dbReference type="EMBL" id="CP073355">
    <property type="protein sequence ID" value="URA09497.1"/>
    <property type="molecule type" value="Genomic_DNA"/>
</dbReference>
<keyword evidence="3" id="KW-1185">Reference proteome</keyword>
<organism evidence="2 3">
    <name type="scientific">Thermospira aquatica</name>
    <dbReference type="NCBI Taxonomy" id="2828656"/>
    <lineage>
        <taxon>Bacteria</taxon>
        <taxon>Pseudomonadati</taxon>
        <taxon>Spirochaetota</taxon>
        <taxon>Spirochaetia</taxon>
        <taxon>Brevinematales</taxon>
        <taxon>Thermospiraceae</taxon>
        <taxon>Thermospira</taxon>
    </lineage>
</organism>
<dbReference type="PANTHER" id="PTHR40099:SF1">
    <property type="entry name" value="ACETOLACTATE SYNTHASE, SMALL SUBUNIT"/>
    <property type="match status" value="1"/>
</dbReference>